<protein>
    <submittedName>
        <fullName evidence="2">Beta-grasp domain,Molybdopterin synthase/thiamin biosynthesis sulphur carrier, beta</fullName>
    </submittedName>
</protein>
<sequence>MTKVTVIILFFAQARELAKLNKTTLQVPQTLFVHELRSILVEKYNLTTIGNIFILAVNEIYISDNLRITLQENDVLAVIPPISGG</sequence>
<dbReference type="GO" id="GO:1990133">
    <property type="term" value="C:molybdopterin adenylyltransferase complex"/>
    <property type="evidence" value="ECO:0007669"/>
    <property type="project" value="TreeGrafter"/>
</dbReference>
<dbReference type="PANTHER" id="PTHR33359">
    <property type="entry name" value="MOLYBDOPTERIN SYNTHASE SULFUR CARRIER SUBUNIT"/>
    <property type="match status" value="1"/>
</dbReference>
<reference evidence="2 3" key="1">
    <citation type="submission" date="2019-08" db="EMBL/GenBank/DDBJ databases">
        <authorList>
            <person name="Alioto T."/>
            <person name="Alioto T."/>
            <person name="Gomez Garrido J."/>
        </authorList>
    </citation>
    <scope>NUCLEOTIDE SEQUENCE [LARGE SCALE GENOMIC DNA]</scope>
</reference>
<dbReference type="Pfam" id="PF02597">
    <property type="entry name" value="ThiS"/>
    <property type="match status" value="1"/>
</dbReference>
<dbReference type="InterPro" id="IPR003749">
    <property type="entry name" value="ThiS/MoaD-like"/>
</dbReference>
<dbReference type="InterPro" id="IPR016155">
    <property type="entry name" value="Mopterin_synth/thiamin_S_b"/>
</dbReference>
<evidence type="ECO:0000313" key="3">
    <source>
        <dbReference type="Proteomes" id="UP000325440"/>
    </source>
</evidence>
<evidence type="ECO:0000313" key="2">
    <source>
        <dbReference type="EMBL" id="VVC35433.1"/>
    </source>
</evidence>
<dbReference type="Gene3D" id="3.10.20.30">
    <property type="match status" value="1"/>
</dbReference>
<dbReference type="InterPro" id="IPR012675">
    <property type="entry name" value="Beta-grasp_dom_sf"/>
</dbReference>
<dbReference type="Proteomes" id="UP000325440">
    <property type="component" value="Unassembled WGS sequence"/>
</dbReference>
<organism evidence="2 3">
    <name type="scientific">Cinara cedri</name>
    <dbReference type="NCBI Taxonomy" id="506608"/>
    <lineage>
        <taxon>Eukaryota</taxon>
        <taxon>Metazoa</taxon>
        <taxon>Ecdysozoa</taxon>
        <taxon>Arthropoda</taxon>
        <taxon>Hexapoda</taxon>
        <taxon>Insecta</taxon>
        <taxon>Pterygota</taxon>
        <taxon>Neoptera</taxon>
        <taxon>Paraneoptera</taxon>
        <taxon>Hemiptera</taxon>
        <taxon>Sternorrhyncha</taxon>
        <taxon>Aphidomorpha</taxon>
        <taxon>Aphidoidea</taxon>
        <taxon>Aphididae</taxon>
        <taxon>Lachninae</taxon>
        <taxon>Cinara</taxon>
    </lineage>
</organism>
<dbReference type="OrthoDB" id="5531344at2759"/>
<keyword evidence="3" id="KW-1185">Reference proteome</keyword>
<dbReference type="AlphaFoldDB" id="A0A5E4MT85"/>
<gene>
    <name evidence="2" type="ORF">CINCED_3A018645</name>
</gene>
<dbReference type="SUPFAM" id="SSF54285">
    <property type="entry name" value="MoaD/ThiS"/>
    <property type="match status" value="1"/>
</dbReference>
<dbReference type="PANTHER" id="PTHR33359:SF1">
    <property type="entry name" value="MOLYBDOPTERIN SYNTHASE SULFUR CARRIER SUBUNIT"/>
    <property type="match status" value="1"/>
</dbReference>
<name>A0A5E4MT85_9HEMI</name>
<proteinExistence type="predicted"/>
<dbReference type="InterPro" id="IPR044672">
    <property type="entry name" value="MOCS2A"/>
</dbReference>
<dbReference type="GO" id="GO:0006777">
    <property type="term" value="P:Mo-molybdopterin cofactor biosynthetic process"/>
    <property type="evidence" value="ECO:0007669"/>
    <property type="project" value="InterPro"/>
</dbReference>
<dbReference type="EMBL" id="CABPRJ010001426">
    <property type="protein sequence ID" value="VVC35433.1"/>
    <property type="molecule type" value="Genomic_DNA"/>
</dbReference>
<dbReference type="GO" id="GO:0000166">
    <property type="term" value="F:nucleotide binding"/>
    <property type="evidence" value="ECO:0007669"/>
    <property type="project" value="UniProtKB-KW"/>
</dbReference>
<dbReference type="CDD" id="cd00754">
    <property type="entry name" value="Ubl_MoaD"/>
    <property type="match status" value="1"/>
</dbReference>
<accession>A0A5E4MT85</accession>
<evidence type="ECO:0000256" key="1">
    <source>
        <dbReference type="ARBA" id="ARBA00022741"/>
    </source>
</evidence>
<keyword evidence="1" id="KW-0547">Nucleotide-binding</keyword>
<dbReference type="UniPathway" id="UPA00344"/>